<dbReference type="PATRIC" id="fig|999415.3.peg.1522"/>
<dbReference type="Gene3D" id="2.60.40.1180">
    <property type="entry name" value="Golgi alpha-mannosidase II"/>
    <property type="match status" value="1"/>
</dbReference>
<dbReference type="BioCyc" id="ECAT999415-HMP:GTTI-1539-MONOMER"/>
<evidence type="ECO:0000256" key="2">
    <source>
        <dbReference type="ARBA" id="ARBA00023295"/>
    </source>
</evidence>
<dbReference type="EMBL" id="AGEJ01000024">
    <property type="protein sequence ID" value="EMD16092.1"/>
    <property type="molecule type" value="Genomic_DNA"/>
</dbReference>
<dbReference type="eggNOG" id="COG0366">
    <property type="taxonomic scope" value="Bacteria"/>
</dbReference>
<reference evidence="4 5" key="1">
    <citation type="submission" date="2013-02" db="EMBL/GenBank/DDBJ databases">
        <title>The Genome Sequence of Lactobacillus catenaformis F0143.</title>
        <authorList>
            <consortium name="The Broad Institute Genome Sequencing Platform"/>
            <person name="Earl A."/>
            <person name="Ward D."/>
            <person name="Feldgarden M."/>
            <person name="Gevers D."/>
            <person name="Izard J."/>
            <person name="Blanton J.M."/>
            <person name="Mathney J."/>
            <person name="Dewhirst F.E."/>
            <person name="Young S.K."/>
            <person name="Zeng Q."/>
            <person name="Gargeya S."/>
            <person name="Fitzgerald M."/>
            <person name="Haas B."/>
            <person name="Abouelleil A."/>
            <person name="Alvarado L."/>
            <person name="Arachchi H.M."/>
            <person name="Berlin A."/>
            <person name="Chapman S.B."/>
            <person name="Gearin G."/>
            <person name="Goldberg J."/>
            <person name="Griggs A."/>
            <person name="Gujja S."/>
            <person name="Hansen M."/>
            <person name="Heiman D."/>
            <person name="Howarth C."/>
            <person name="Larimer J."/>
            <person name="Lui A."/>
            <person name="MacDonald P.J.P."/>
            <person name="McCowen C."/>
            <person name="Montmayeur A."/>
            <person name="Murphy C."/>
            <person name="Neiman D."/>
            <person name="Pearson M."/>
            <person name="Priest M."/>
            <person name="Roberts A."/>
            <person name="Saif S."/>
            <person name="Shea T."/>
            <person name="Sisk P."/>
            <person name="Stolte C."/>
            <person name="Sykes S."/>
            <person name="Wortman J."/>
            <person name="Nusbaum C."/>
            <person name="Birren B."/>
        </authorList>
    </citation>
    <scope>NUCLEOTIDE SEQUENCE [LARGE SCALE GENOMIC DNA]</scope>
    <source>
        <strain evidence="4 5">OT 569</strain>
    </source>
</reference>
<dbReference type="AlphaFoldDB" id="M2P750"/>
<keyword evidence="5" id="KW-1185">Reference proteome</keyword>
<dbReference type="SUPFAM" id="SSF51445">
    <property type="entry name" value="(Trans)glycosidases"/>
    <property type="match status" value="1"/>
</dbReference>
<evidence type="ECO:0000259" key="3">
    <source>
        <dbReference type="SMART" id="SM00642"/>
    </source>
</evidence>
<comment type="caution">
    <text evidence="4">The sequence shown here is derived from an EMBL/GenBank/DDBJ whole genome shotgun (WGS) entry which is preliminary data.</text>
</comment>
<evidence type="ECO:0000313" key="4">
    <source>
        <dbReference type="EMBL" id="EMD16092.1"/>
    </source>
</evidence>
<gene>
    <name evidence="4" type="ORF">HMPREF9943_01495</name>
</gene>
<evidence type="ECO:0000256" key="1">
    <source>
        <dbReference type="ARBA" id="ARBA00022801"/>
    </source>
</evidence>
<dbReference type="SMART" id="SM00642">
    <property type="entry name" value="Aamy"/>
    <property type="match status" value="1"/>
</dbReference>
<dbReference type="InterPro" id="IPR006047">
    <property type="entry name" value="GH13_cat_dom"/>
</dbReference>
<dbReference type="Proteomes" id="UP000011758">
    <property type="component" value="Unassembled WGS sequence"/>
</dbReference>
<dbReference type="GO" id="GO:0005975">
    <property type="term" value="P:carbohydrate metabolic process"/>
    <property type="evidence" value="ECO:0007669"/>
    <property type="project" value="InterPro"/>
</dbReference>
<dbReference type="SUPFAM" id="SSF51011">
    <property type="entry name" value="Glycosyl hydrolase domain"/>
    <property type="match status" value="1"/>
</dbReference>
<protein>
    <recommendedName>
        <fullName evidence="3">Glycosyl hydrolase family 13 catalytic domain-containing protein</fullName>
    </recommendedName>
</protein>
<feature type="domain" description="Glycosyl hydrolase family 13 catalytic" evidence="3">
    <location>
        <begin position="23"/>
        <end position="351"/>
    </location>
</feature>
<dbReference type="InterPro" id="IPR013780">
    <property type="entry name" value="Glyco_hydro_b"/>
</dbReference>
<dbReference type="STRING" id="999415.HMPREF9943_01495"/>
<dbReference type="CDD" id="cd11353">
    <property type="entry name" value="AmyAc_euk_bac_CMD_like"/>
    <property type="match status" value="1"/>
</dbReference>
<proteinExistence type="predicted"/>
<accession>M2P750</accession>
<dbReference type="InterPro" id="IPR017853">
    <property type="entry name" value="GH"/>
</dbReference>
<dbReference type="PANTHER" id="PTHR10357:SF210">
    <property type="entry name" value="MALTODEXTRIN GLUCOSIDASE"/>
    <property type="match status" value="1"/>
</dbReference>
<dbReference type="GO" id="GO:0016798">
    <property type="term" value="F:hydrolase activity, acting on glycosyl bonds"/>
    <property type="evidence" value="ECO:0007669"/>
    <property type="project" value="UniProtKB-KW"/>
</dbReference>
<dbReference type="OrthoDB" id="9805159at2"/>
<evidence type="ECO:0000313" key="5">
    <source>
        <dbReference type="Proteomes" id="UP000011758"/>
    </source>
</evidence>
<dbReference type="RefSeq" id="WP_004803653.1">
    <property type="nucleotide sequence ID" value="NZ_KB446649.1"/>
</dbReference>
<dbReference type="PANTHER" id="PTHR10357">
    <property type="entry name" value="ALPHA-AMYLASE FAMILY MEMBER"/>
    <property type="match status" value="1"/>
</dbReference>
<dbReference type="Pfam" id="PF00128">
    <property type="entry name" value="Alpha-amylase"/>
    <property type="match status" value="1"/>
</dbReference>
<keyword evidence="2" id="KW-0326">Glycosidase</keyword>
<sequence>MWFQNAVFYQISTLDFCGCPKENDGTVTDHRINRIKEFADYYKDLGISAIYFNPVFSSDSHGYDTRDYRRLDERLGSNQDFKEIVKELHKRHIRVVLDGVFNHVGRGFFAFEDVILHRENSRYVGWFKIDFNGNSNYNDGFWYEGWEGHYELVKLNLDNPELQNYLKESIGYWIDYFDIDGLRLDVSYLLPRWFMSMIGDYARSKKKDFFMMGEVLGDNAGYMFSEACLNAITDYPGYKGLWSSFNSYNLFEIAHTLKRNMFDMYRDQLLLTFVDNHDVERIASKLEDSAKLPLIFGLLLSLPGIPCIYYGSEWGQTGKKEIGSDASLRPEYTKPMPNQLTDMIKGYISARRKHKALSKGKFRELVLTNRQWVFEREYEGERIIVALNIDNNPCTVHFDARSGTAEELISHQIHDFGGGSELAPLSLYLWKTEKKK</sequence>
<dbReference type="Gene3D" id="3.20.20.80">
    <property type="entry name" value="Glycosidases"/>
    <property type="match status" value="1"/>
</dbReference>
<name>M2P750_9FIRM</name>
<organism evidence="4 5">
    <name type="scientific">Eggerthia catenaformis OT 569 = DSM 20559</name>
    <dbReference type="NCBI Taxonomy" id="999415"/>
    <lineage>
        <taxon>Bacteria</taxon>
        <taxon>Bacillati</taxon>
        <taxon>Bacillota</taxon>
        <taxon>Erysipelotrichia</taxon>
        <taxon>Erysipelotrichales</taxon>
        <taxon>Coprobacillaceae</taxon>
        <taxon>Eggerthia</taxon>
    </lineage>
</organism>
<keyword evidence="1" id="KW-0378">Hydrolase</keyword>